<proteinExistence type="predicted"/>
<dbReference type="Proteomes" id="UP001060215">
    <property type="component" value="Chromosome 15"/>
</dbReference>
<name>A0ACC0FF48_9ERIC</name>
<comment type="caution">
    <text evidence="1">The sequence shown here is derived from an EMBL/GenBank/DDBJ whole genome shotgun (WGS) entry which is preliminary data.</text>
</comment>
<evidence type="ECO:0000313" key="2">
    <source>
        <dbReference type="Proteomes" id="UP001060215"/>
    </source>
</evidence>
<accession>A0ACC0FF48</accession>
<dbReference type="EMBL" id="CM045772">
    <property type="protein sequence ID" value="KAI7986935.1"/>
    <property type="molecule type" value="Genomic_DNA"/>
</dbReference>
<sequence length="236" mass="26643">MEMLLILMIFWFDVVCGSAENSLCKPDAPTIIFGVDVTHPQLGEDASPSIAAVVASMDWPEVTKYRGLVSAQPHRDEIINDLYKTIQDPQRGTVHSGMIRRSTGHKPHRIIFYRDGVSKGQFNQVLLYEMDAIRKVESVLDPCEDENDDIQDDDVSLGADSVQRECSESDAEMLNKPIVKICNSFQIGLSEDDQYIVAPIEQSRRDDLESLGYVLMYFLQEGGTYAGILYFTYLLY</sequence>
<protein>
    <submittedName>
        <fullName evidence="1">Protein argonaute 5</fullName>
    </submittedName>
</protein>
<gene>
    <name evidence="1" type="ORF">LOK49_LG14G00655</name>
</gene>
<evidence type="ECO:0000313" key="1">
    <source>
        <dbReference type="EMBL" id="KAI7986935.1"/>
    </source>
</evidence>
<organism evidence="1 2">
    <name type="scientific">Camellia lanceoleosa</name>
    <dbReference type="NCBI Taxonomy" id="1840588"/>
    <lineage>
        <taxon>Eukaryota</taxon>
        <taxon>Viridiplantae</taxon>
        <taxon>Streptophyta</taxon>
        <taxon>Embryophyta</taxon>
        <taxon>Tracheophyta</taxon>
        <taxon>Spermatophyta</taxon>
        <taxon>Magnoliopsida</taxon>
        <taxon>eudicotyledons</taxon>
        <taxon>Gunneridae</taxon>
        <taxon>Pentapetalae</taxon>
        <taxon>asterids</taxon>
        <taxon>Ericales</taxon>
        <taxon>Theaceae</taxon>
        <taxon>Camellia</taxon>
    </lineage>
</organism>
<reference evidence="1 2" key="1">
    <citation type="journal article" date="2022" name="Plant J.">
        <title>Chromosome-level genome of Camellia lanceoleosa provides a valuable resource for understanding genome evolution and self-incompatibility.</title>
        <authorList>
            <person name="Gong W."/>
            <person name="Xiao S."/>
            <person name="Wang L."/>
            <person name="Liao Z."/>
            <person name="Chang Y."/>
            <person name="Mo W."/>
            <person name="Hu G."/>
            <person name="Li W."/>
            <person name="Zhao G."/>
            <person name="Zhu H."/>
            <person name="Hu X."/>
            <person name="Ji K."/>
            <person name="Xiang X."/>
            <person name="Song Q."/>
            <person name="Yuan D."/>
            <person name="Jin S."/>
            <person name="Zhang L."/>
        </authorList>
    </citation>
    <scope>NUCLEOTIDE SEQUENCE [LARGE SCALE GENOMIC DNA]</scope>
    <source>
        <strain evidence="1">SQ_2022a</strain>
    </source>
</reference>
<keyword evidence="2" id="KW-1185">Reference proteome</keyword>